<dbReference type="Gramene" id="OBART02G02960.1">
    <property type="protein sequence ID" value="OBART02G02960.1"/>
    <property type="gene ID" value="OBART02G02960"/>
</dbReference>
<organism evidence="2">
    <name type="scientific">Oryza barthii</name>
    <dbReference type="NCBI Taxonomy" id="65489"/>
    <lineage>
        <taxon>Eukaryota</taxon>
        <taxon>Viridiplantae</taxon>
        <taxon>Streptophyta</taxon>
        <taxon>Embryophyta</taxon>
        <taxon>Tracheophyta</taxon>
        <taxon>Spermatophyta</taxon>
        <taxon>Magnoliopsida</taxon>
        <taxon>Liliopsida</taxon>
        <taxon>Poales</taxon>
        <taxon>Poaceae</taxon>
        <taxon>BOP clade</taxon>
        <taxon>Oryzoideae</taxon>
        <taxon>Oryzeae</taxon>
        <taxon>Oryzinae</taxon>
        <taxon>Oryza</taxon>
    </lineage>
</organism>
<dbReference type="STRING" id="65489.A0A0D3F0E6"/>
<evidence type="ECO:0000313" key="2">
    <source>
        <dbReference type="EnsemblPlants" id="OBART02G02960.1"/>
    </source>
</evidence>
<dbReference type="AlphaFoldDB" id="A0A0D3F0E6"/>
<feature type="region of interest" description="Disordered" evidence="1">
    <location>
        <begin position="343"/>
        <end position="374"/>
    </location>
</feature>
<evidence type="ECO:0000313" key="3">
    <source>
        <dbReference type="Proteomes" id="UP000026960"/>
    </source>
</evidence>
<reference evidence="2" key="1">
    <citation type="journal article" date="2009" name="Rice">
        <title>De Novo Next Generation Sequencing of Plant Genomes.</title>
        <authorList>
            <person name="Rounsley S."/>
            <person name="Marri P.R."/>
            <person name="Yu Y."/>
            <person name="He R."/>
            <person name="Sisneros N."/>
            <person name="Goicoechea J.L."/>
            <person name="Lee S.J."/>
            <person name="Angelova A."/>
            <person name="Kudrna D."/>
            <person name="Luo M."/>
            <person name="Affourtit J."/>
            <person name="Desany B."/>
            <person name="Knight J."/>
            <person name="Niazi F."/>
            <person name="Egholm M."/>
            <person name="Wing R.A."/>
        </authorList>
    </citation>
    <scope>NUCLEOTIDE SEQUENCE [LARGE SCALE GENOMIC DNA]</scope>
    <source>
        <strain evidence="2">cv. IRGC 105608</strain>
    </source>
</reference>
<dbReference type="PaxDb" id="65489-OBART02G02960.1"/>
<feature type="compositionally biased region" description="Basic and acidic residues" evidence="1">
    <location>
        <begin position="84"/>
        <end position="103"/>
    </location>
</feature>
<proteinExistence type="predicted"/>
<reference evidence="2" key="2">
    <citation type="submission" date="2015-03" db="UniProtKB">
        <authorList>
            <consortium name="EnsemblPlants"/>
        </authorList>
    </citation>
    <scope>IDENTIFICATION</scope>
</reference>
<accession>A0A0D3F0E6</accession>
<feature type="compositionally biased region" description="Acidic residues" evidence="1">
    <location>
        <begin position="353"/>
        <end position="374"/>
    </location>
</feature>
<dbReference type="EnsemblPlants" id="OBART02G02960.1">
    <property type="protein sequence ID" value="OBART02G02960.1"/>
    <property type="gene ID" value="OBART02G02960"/>
</dbReference>
<name>A0A0D3F0E6_9ORYZ</name>
<dbReference type="HOGENOM" id="CLU_740504_0_0_1"/>
<protein>
    <recommendedName>
        <fullName evidence="4">Reverse transcriptase zinc-binding domain-containing protein</fullName>
    </recommendedName>
</protein>
<evidence type="ECO:0000256" key="1">
    <source>
        <dbReference type="SAM" id="MobiDB-lite"/>
    </source>
</evidence>
<sequence>MQYVLLGFSRAARTTVAAAASPTSGTLCAMLPDSCSPHRPQLGVGCRQIGWGRRLSARRRSGDEEESAEEARWMPGVVEGAAERGIEPSRARDRGGCEERGEVGDSGGGEGMRVSAYSTHSEALDIWIQWVPLRREGVGIAKKAELHQLVYHSFGKISLNLRLWRVRRGLATSACCPFCPIDEDVEHLFLRCSGVAAIWHSYGLDEQQVASLAHLEDLWGLPPPDNALTPRIWHTILLAAVWNIWKRRNNKIFNSIDETHSVVLRRCANDIELCMSSLDLGSSLVTLSMQYVLLGFSRAARTTVAAAASPTSGTLCAMLPDSCSPHRPQLGVGCRQIGVRRRRTGGMNGSGAWEEETVASESGRDEDEAAPWRC</sequence>
<evidence type="ECO:0008006" key="4">
    <source>
        <dbReference type="Google" id="ProtNLM"/>
    </source>
</evidence>
<feature type="region of interest" description="Disordered" evidence="1">
    <location>
        <begin position="84"/>
        <end position="111"/>
    </location>
</feature>
<dbReference type="Proteomes" id="UP000026960">
    <property type="component" value="Chromosome 2"/>
</dbReference>
<keyword evidence="3" id="KW-1185">Reference proteome</keyword>